<dbReference type="EMBL" id="CAEZXT010000002">
    <property type="protein sequence ID" value="CAB4687596.1"/>
    <property type="molecule type" value="Genomic_DNA"/>
</dbReference>
<evidence type="ECO:0000313" key="13">
    <source>
        <dbReference type="EMBL" id="CAB5013175.1"/>
    </source>
</evidence>
<keyword evidence="6" id="KW-0547">Nucleotide-binding</keyword>
<dbReference type="HAMAP" id="MF_00365">
    <property type="entry name" value="RecF"/>
    <property type="match status" value="1"/>
</dbReference>
<dbReference type="GO" id="GO:0006260">
    <property type="term" value="P:DNA replication"/>
    <property type="evidence" value="ECO:0007669"/>
    <property type="project" value="UniProtKB-KW"/>
</dbReference>
<comment type="similarity">
    <text evidence="2">Belongs to the RecF family.</text>
</comment>
<dbReference type="PANTHER" id="PTHR32182:SF0">
    <property type="entry name" value="DNA REPLICATION AND REPAIR PROTEIN RECF"/>
    <property type="match status" value="1"/>
</dbReference>
<dbReference type="InterPro" id="IPR003395">
    <property type="entry name" value="RecF/RecN/SMC_N"/>
</dbReference>
<dbReference type="EMBL" id="CAFBPG010000061">
    <property type="protein sequence ID" value="CAB5013175.1"/>
    <property type="molecule type" value="Genomic_DNA"/>
</dbReference>
<sequence>MHLKRLTLSNFRSYQNLDLELEPGTTTLIGDNGSGKTNIAEAIIYLSQLSSHRVSTNQPLIHLGAEQAIIKTIIKKENRILEIDLEINAKKSNRAQINGNPVRSQKEILGACQSVYFSPEDLDLVRGDPSQRRTFMDQLLITRAPRLAGVISDYDRVVKQRNVLLKTRAPQSALNPWNEQLISIGANLTAQRINLCEVLNPFVYENYKTLNEVKPAEISYKSSINNLTSNIENNANIYKESVQELQYQEIERGTTLIGPHRDDLNLQIGQFPAKGYASHGESWSMAISLKLGAFSLLRKEGSEPILILDDVFAELDSTRRAHLMEATQVAEQTIITAAVEEDLPEGLNTVRRYIEPGRVTERKTQ</sequence>
<dbReference type="InterPro" id="IPR003593">
    <property type="entry name" value="AAA+_ATPase"/>
</dbReference>
<accession>A0A6J6NN17</accession>
<dbReference type="PANTHER" id="PTHR32182">
    <property type="entry name" value="DNA REPLICATION AND REPAIR PROTEIN RECF"/>
    <property type="match status" value="1"/>
</dbReference>
<dbReference type="EMBL" id="CAEZZZ010000021">
    <property type="protein sequence ID" value="CAB4777552.1"/>
    <property type="molecule type" value="Genomic_DNA"/>
</dbReference>
<dbReference type="NCBIfam" id="TIGR00611">
    <property type="entry name" value="recf"/>
    <property type="match status" value="1"/>
</dbReference>
<dbReference type="Gene3D" id="1.20.1050.90">
    <property type="entry name" value="RecF/RecN/SMC, N-terminal domain"/>
    <property type="match status" value="1"/>
</dbReference>
<evidence type="ECO:0000256" key="4">
    <source>
        <dbReference type="ARBA" id="ARBA00022490"/>
    </source>
</evidence>
<dbReference type="SMART" id="SM00382">
    <property type="entry name" value="AAA"/>
    <property type="match status" value="1"/>
</dbReference>
<dbReference type="SUPFAM" id="SSF52540">
    <property type="entry name" value="P-loop containing nucleoside triphosphate hydrolases"/>
    <property type="match status" value="1"/>
</dbReference>
<dbReference type="InterPro" id="IPR042174">
    <property type="entry name" value="RecF_2"/>
</dbReference>
<evidence type="ECO:0000256" key="7">
    <source>
        <dbReference type="ARBA" id="ARBA00022840"/>
    </source>
</evidence>
<dbReference type="GO" id="GO:0006302">
    <property type="term" value="P:double-strand break repair"/>
    <property type="evidence" value="ECO:0007669"/>
    <property type="project" value="TreeGrafter"/>
</dbReference>
<keyword evidence="5" id="KW-0235">DNA replication</keyword>
<evidence type="ECO:0000256" key="6">
    <source>
        <dbReference type="ARBA" id="ARBA00022741"/>
    </source>
</evidence>
<dbReference type="EMBL" id="CAFBOE010000062">
    <property type="protein sequence ID" value="CAB4976458.1"/>
    <property type="molecule type" value="Genomic_DNA"/>
</dbReference>
<reference evidence="10" key="1">
    <citation type="submission" date="2020-05" db="EMBL/GenBank/DDBJ databases">
        <authorList>
            <person name="Chiriac C."/>
            <person name="Salcher M."/>
            <person name="Ghai R."/>
            <person name="Kavagutti S V."/>
        </authorList>
    </citation>
    <scope>NUCLEOTIDE SEQUENCE</scope>
</reference>
<keyword evidence="7" id="KW-0067">ATP-binding</keyword>
<dbReference type="AlphaFoldDB" id="A0A6J6NN17"/>
<dbReference type="Pfam" id="PF02463">
    <property type="entry name" value="SMC_N"/>
    <property type="match status" value="1"/>
</dbReference>
<proteinExistence type="inferred from homology"/>
<protein>
    <recommendedName>
        <fullName evidence="3">DNA replication and repair protein RecF</fullName>
    </recommendedName>
</protein>
<feature type="domain" description="AAA+ ATPase" evidence="9">
    <location>
        <begin position="22"/>
        <end position="360"/>
    </location>
</feature>
<dbReference type="Gene3D" id="3.40.50.300">
    <property type="entry name" value="P-loop containing nucleotide triphosphate hydrolases"/>
    <property type="match status" value="1"/>
</dbReference>
<gene>
    <name evidence="10" type="ORF">UFOPK2589_00044</name>
    <name evidence="11" type="ORF">UFOPK2931_00536</name>
    <name evidence="12" type="ORF">UFOPK3916_00766</name>
    <name evidence="13" type="ORF">UFOPK4074_00750</name>
</gene>
<evidence type="ECO:0000256" key="2">
    <source>
        <dbReference type="ARBA" id="ARBA00008016"/>
    </source>
</evidence>
<dbReference type="PROSITE" id="PS00618">
    <property type="entry name" value="RECF_2"/>
    <property type="match status" value="1"/>
</dbReference>
<dbReference type="InterPro" id="IPR001238">
    <property type="entry name" value="DNA-binding_RecF"/>
</dbReference>
<name>A0A6J6NN17_9ZZZZ</name>
<keyword evidence="4" id="KW-0963">Cytoplasm</keyword>
<evidence type="ECO:0000313" key="11">
    <source>
        <dbReference type="EMBL" id="CAB4777552.1"/>
    </source>
</evidence>
<dbReference type="CDD" id="cd03242">
    <property type="entry name" value="ABC_RecF"/>
    <property type="match status" value="1"/>
</dbReference>
<evidence type="ECO:0000259" key="9">
    <source>
        <dbReference type="SMART" id="SM00382"/>
    </source>
</evidence>
<evidence type="ECO:0000313" key="10">
    <source>
        <dbReference type="EMBL" id="CAB4687596.1"/>
    </source>
</evidence>
<dbReference type="GO" id="GO:0005737">
    <property type="term" value="C:cytoplasm"/>
    <property type="evidence" value="ECO:0007669"/>
    <property type="project" value="UniProtKB-SubCell"/>
</dbReference>
<keyword evidence="8" id="KW-0238">DNA-binding</keyword>
<evidence type="ECO:0000256" key="8">
    <source>
        <dbReference type="ARBA" id="ARBA00023125"/>
    </source>
</evidence>
<evidence type="ECO:0000256" key="5">
    <source>
        <dbReference type="ARBA" id="ARBA00022705"/>
    </source>
</evidence>
<evidence type="ECO:0000313" key="12">
    <source>
        <dbReference type="EMBL" id="CAB4976458.1"/>
    </source>
</evidence>
<evidence type="ECO:0000256" key="1">
    <source>
        <dbReference type="ARBA" id="ARBA00004496"/>
    </source>
</evidence>
<evidence type="ECO:0000256" key="3">
    <source>
        <dbReference type="ARBA" id="ARBA00020170"/>
    </source>
</evidence>
<dbReference type="GO" id="GO:0000731">
    <property type="term" value="P:DNA synthesis involved in DNA repair"/>
    <property type="evidence" value="ECO:0007669"/>
    <property type="project" value="TreeGrafter"/>
</dbReference>
<dbReference type="GO" id="GO:0005524">
    <property type="term" value="F:ATP binding"/>
    <property type="evidence" value="ECO:0007669"/>
    <property type="project" value="UniProtKB-KW"/>
</dbReference>
<comment type="subcellular location">
    <subcellularLocation>
        <location evidence="1">Cytoplasm</location>
    </subcellularLocation>
</comment>
<dbReference type="InterPro" id="IPR018078">
    <property type="entry name" value="DNA-binding_RecF_CS"/>
</dbReference>
<dbReference type="InterPro" id="IPR027417">
    <property type="entry name" value="P-loop_NTPase"/>
</dbReference>
<organism evidence="10">
    <name type="scientific">freshwater metagenome</name>
    <dbReference type="NCBI Taxonomy" id="449393"/>
    <lineage>
        <taxon>unclassified sequences</taxon>
        <taxon>metagenomes</taxon>
        <taxon>ecological metagenomes</taxon>
    </lineage>
</organism>
<dbReference type="PROSITE" id="PS00617">
    <property type="entry name" value="RECF_1"/>
    <property type="match status" value="1"/>
</dbReference>
<dbReference type="GO" id="GO:0003697">
    <property type="term" value="F:single-stranded DNA binding"/>
    <property type="evidence" value="ECO:0007669"/>
    <property type="project" value="InterPro"/>
</dbReference>